<keyword evidence="4" id="KW-0235">DNA replication</keyword>
<keyword evidence="5" id="KW-0239">DNA-directed DNA polymerase</keyword>
<dbReference type="GO" id="GO:0003887">
    <property type="term" value="F:DNA-directed DNA polymerase activity"/>
    <property type="evidence" value="ECO:0007669"/>
    <property type="project" value="UniProtKB-KW"/>
</dbReference>
<evidence type="ECO:0000256" key="2">
    <source>
        <dbReference type="ARBA" id="ARBA00022679"/>
    </source>
</evidence>
<dbReference type="NCBIfam" id="TIGR01128">
    <property type="entry name" value="holA"/>
    <property type="match status" value="1"/>
</dbReference>
<keyword evidence="3" id="KW-0548">Nucleotidyltransferase</keyword>
<dbReference type="InterPro" id="IPR008921">
    <property type="entry name" value="DNA_pol3_clamp-load_cplx_C"/>
</dbReference>
<keyword evidence="9" id="KW-1185">Reference proteome</keyword>
<dbReference type="Proteomes" id="UP000609121">
    <property type="component" value="Unassembled WGS sequence"/>
</dbReference>
<dbReference type="PANTHER" id="PTHR34388:SF1">
    <property type="entry name" value="DNA POLYMERASE III SUBUNIT DELTA"/>
    <property type="match status" value="1"/>
</dbReference>
<evidence type="ECO:0000256" key="1">
    <source>
        <dbReference type="ARBA" id="ARBA00012417"/>
    </source>
</evidence>
<organism evidence="8 9">
    <name type="scientific">Mangrovicoccus algicola</name>
    <dbReference type="NCBI Taxonomy" id="2771008"/>
    <lineage>
        <taxon>Bacteria</taxon>
        <taxon>Pseudomonadati</taxon>
        <taxon>Pseudomonadota</taxon>
        <taxon>Alphaproteobacteria</taxon>
        <taxon>Rhodobacterales</taxon>
        <taxon>Paracoccaceae</taxon>
        <taxon>Mangrovicoccus</taxon>
    </lineage>
</organism>
<dbReference type="Gene3D" id="3.40.50.300">
    <property type="entry name" value="P-loop containing nucleotide triphosphate hydrolases"/>
    <property type="match status" value="1"/>
</dbReference>
<evidence type="ECO:0000256" key="7">
    <source>
        <dbReference type="ARBA" id="ARBA00049244"/>
    </source>
</evidence>
<dbReference type="GO" id="GO:0006261">
    <property type="term" value="P:DNA-templated DNA replication"/>
    <property type="evidence" value="ECO:0007669"/>
    <property type="project" value="TreeGrafter"/>
</dbReference>
<gene>
    <name evidence="8" type="ORF">ICN82_18170</name>
</gene>
<proteinExistence type="inferred from homology"/>
<comment type="caution">
    <text evidence="8">The sequence shown here is derived from an EMBL/GenBank/DDBJ whole genome shotgun (WGS) entry which is preliminary data.</text>
</comment>
<dbReference type="SUPFAM" id="SSF48019">
    <property type="entry name" value="post-AAA+ oligomerization domain-like"/>
    <property type="match status" value="1"/>
</dbReference>
<reference evidence="8" key="1">
    <citation type="submission" date="2020-09" db="EMBL/GenBank/DDBJ databases">
        <title>A novel bacterium of genus Mangrovicoccus, isolated from South China Sea.</title>
        <authorList>
            <person name="Huang H."/>
            <person name="Mo K."/>
            <person name="Hu Y."/>
        </authorList>
    </citation>
    <scope>NUCLEOTIDE SEQUENCE</scope>
    <source>
        <strain evidence="8">HB182678</strain>
    </source>
</reference>
<evidence type="ECO:0000256" key="5">
    <source>
        <dbReference type="ARBA" id="ARBA00022932"/>
    </source>
</evidence>
<name>A0A8J6Z8X5_9RHOB</name>
<comment type="similarity">
    <text evidence="6">Belongs to the DNA polymerase HolA subunit family.</text>
</comment>
<comment type="catalytic activity">
    <reaction evidence="7">
        <text>DNA(n) + a 2'-deoxyribonucleoside 5'-triphosphate = DNA(n+1) + diphosphate</text>
        <dbReference type="Rhea" id="RHEA:22508"/>
        <dbReference type="Rhea" id="RHEA-COMP:17339"/>
        <dbReference type="Rhea" id="RHEA-COMP:17340"/>
        <dbReference type="ChEBI" id="CHEBI:33019"/>
        <dbReference type="ChEBI" id="CHEBI:61560"/>
        <dbReference type="ChEBI" id="CHEBI:173112"/>
        <dbReference type="EC" id="2.7.7.7"/>
    </reaction>
</comment>
<dbReference type="InterPro" id="IPR005790">
    <property type="entry name" value="DNA_polIII_delta"/>
</dbReference>
<dbReference type="PANTHER" id="PTHR34388">
    <property type="entry name" value="DNA POLYMERASE III SUBUNIT DELTA"/>
    <property type="match status" value="1"/>
</dbReference>
<evidence type="ECO:0000313" key="8">
    <source>
        <dbReference type="EMBL" id="MBE3640134.1"/>
    </source>
</evidence>
<dbReference type="EC" id="2.7.7.7" evidence="1"/>
<sequence>MKLSSRDAPAYLARPDPSHAGMLIYGTDAARVSLKRRSLVAALLGEGNDLGLTRIAAADLRREPSLANDALKERSMFAAGQRVVLVEEAGDGLAAPILAALADHAPGDAYLVVTAGSLTARSKLRKAFETHPRAQALGVYDDPPGRAEIEAQLAREGLRDLPRDAMEALTGYSRALDPGDFGQLVVRLGLYKAGDAAPVTAQEIADLAPLTQEADLDDLLHVVAEARAPEIGPLLRRLEVQGVQPVAIAIGAGRHFRTLHAAAADPGGVQQGLSRARPPVFGPRRDRMARQAQGWGLRRLEQALTVLIDTDLALRSSAAAPPMAVMERALIRLAMMGRR</sequence>
<evidence type="ECO:0000256" key="6">
    <source>
        <dbReference type="ARBA" id="ARBA00034754"/>
    </source>
</evidence>
<protein>
    <recommendedName>
        <fullName evidence="1">DNA-directed DNA polymerase</fullName>
        <ecNumber evidence="1">2.7.7.7</ecNumber>
    </recommendedName>
</protein>
<evidence type="ECO:0000256" key="4">
    <source>
        <dbReference type="ARBA" id="ARBA00022705"/>
    </source>
</evidence>
<dbReference type="RefSeq" id="WP_193185737.1">
    <property type="nucleotide sequence ID" value="NZ_JACVXA010000073.1"/>
</dbReference>
<evidence type="ECO:0000256" key="3">
    <source>
        <dbReference type="ARBA" id="ARBA00022695"/>
    </source>
</evidence>
<dbReference type="EMBL" id="JACVXA010000073">
    <property type="protein sequence ID" value="MBE3640134.1"/>
    <property type="molecule type" value="Genomic_DNA"/>
</dbReference>
<dbReference type="Gene3D" id="1.20.272.10">
    <property type="match status" value="1"/>
</dbReference>
<dbReference type="GO" id="GO:0009360">
    <property type="term" value="C:DNA polymerase III complex"/>
    <property type="evidence" value="ECO:0007669"/>
    <property type="project" value="TreeGrafter"/>
</dbReference>
<accession>A0A8J6Z8X5</accession>
<keyword evidence="2" id="KW-0808">Transferase</keyword>
<dbReference type="AlphaFoldDB" id="A0A8J6Z8X5"/>
<evidence type="ECO:0000313" key="9">
    <source>
        <dbReference type="Proteomes" id="UP000609121"/>
    </source>
</evidence>
<dbReference type="GO" id="GO:0003677">
    <property type="term" value="F:DNA binding"/>
    <property type="evidence" value="ECO:0007669"/>
    <property type="project" value="InterPro"/>
</dbReference>
<dbReference type="InterPro" id="IPR027417">
    <property type="entry name" value="P-loop_NTPase"/>
</dbReference>